<dbReference type="Proteomes" id="UP000189857">
    <property type="component" value="Unassembled WGS sequence"/>
</dbReference>
<organism evidence="2 3">
    <name type="scientific">Eubacterium ruminantium</name>
    <dbReference type="NCBI Taxonomy" id="42322"/>
    <lineage>
        <taxon>Bacteria</taxon>
        <taxon>Bacillati</taxon>
        <taxon>Bacillota</taxon>
        <taxon>Clostridia</taxon>
        <taxon>Eubacteriales</taxon>
        <taxon>Eubacteriaceae</taxon>
        <taxon>Eubacterium</taxon>
    </lineage>
</organism>
<name>A0A1T4LA64_9FIRM</name>
<evidence type="ECO:0000313" key="2">
    <source>
        <dbReference type="EMBL" id="SJZ51471.1"/>
    </source>
</evidence>
<reference evidence="2 3" key="1">
    <citation type="submission" date="2017-02" db="EMBL/GenBank/DDBJ databases">
        <authorList>
            <person name="Peterson S.W."/>
        </authorList>
    </citation>
    <scope>NUCLEOTIDE SEQUENCE [LARGE SCALE GENOMIC DNA]</scope>
    <source>
        <strain evidence="2 3">ATCC 17233</strain>
    </source>
</reference>
<evidence type="ECO:0000313" key="3">
    <source>
        <dbReference type="Proteomes" id="UP000189857"/>
    </source>
</evidence>
<dbReference type="RefSeq" id="WP_078786524.1">
    <property type="nucleotide sequence ID" value="NZ_FMTO01000005.1"/>
</dbReference>
<gene>
    <name evidence="2" type="ORF">SAMN02745110_00754</name>
</gene>
<dbReference type="AlphaFoldDB" id="A0A1T4LA64"/>
<accession>A0A1T4LA64</accession>
<feature type="transmembrane region" description="Helical" evidence="1">
    <location>
        <begin position="20"/>
        <end position="38"/>
    </location>
</feature>
<protein>
    <submittedName>
        <fullName evidence="2">Uncharacterized protein</fullName>
    </submittedName>
</protein>
<evidence type="ECO:0000256" key="1">
    <source>
        <dbReference type="SAM" id="Phobius"/>
    </source>
</evidence>
<keyword evidence="1" id="KW-0812">Transmembrane</keyword>
<keyword evidence="3" id="KW-1185">Reference proteome</keyword>
<feature type="transmembrane region" description="Helical" evidence="1">
    <location>
        <begin position="44"/>
        <end position="61"/>
    </location>
</feature>
<keyword evidence="1" id="KW-0472">Membrane</keyword>
<sequence length="84" mass="9921">MSVEEKIEECRSEWLRKNKIFYIIVGIIYVITDFLGYFTDNMLFFVGGVIFVAAAFLFLNYKINKYLGKRLDEIRVEALSENHN</sequence>
<dbReference type="EMBL" id="FUXA01000005">
    <property type="protein sequence ID" value="SJZ51471.1"/>
    <property type="molecule type" value="Genomic_DNA"/>
</dbReference>
<keyword evidence="1" id="KW-1133">Transmembrane helix</keyword>
<proteinExistence type="predicted"/>